<dbReference type="RefSeq" id="WP_184213248.1">
    <property type="nucleotide sequence ID" value="NZ_JACHIF010000015.1"/>
</dbReference>
<evidence type="ECO:0000313" key="3">
    <source>
        <dbReference type="Proteomes" id="UP000534294"/>
    </source>
</evidence>
<dbReference type="Proteomes" id="UP000534294">
    <property type="component" value="Unassembled WGS sequence"/>
</dbReference>
<keyword evidence="3" id="KW-1185">Reference proteome</keyword>
<organism evidence="2 3">
    <name type="scientific">Prosthecobacter dejongeii</name>
    <dbReference type="NCBI Taxonomy" id="48465"/>
    <lineage>
        <taxon>Bacteria</taxon>
        <taxon>Pseudomonadati</taxon>
        <taxon>Verrucomicrobiota</taxon>
        <taxon>Verrucomicrobiia</taxon>
        <taxon>Verrucomicrobiales</taxon>
        <taxon>Verrucomicrobiaceae</taxon>
        <taxon>Prosthecobacter</taxon>
    </lineage>
</organism>
<protein>
    <submittedName>
        <fullName evidence="2">Uncharacterized protein</fullName>
    </submittedName>
</protein>
<reference evidence="2 3" key="1">
    <citation type="submission" date="2020-08" db="EMBL/GenBank/DDBJ databases">
        <title>Genomic Encyclopedia of Type Strains, Phase IV (KMG-IV): sequencing the most valuable type-strain genomes for metagenomic binning, comparative biology and taxonomic classification.</title>
        <authorList>
            <person name="Goeker M."/>
        </authorList>
    </citation>
    <scope>NUCLEOTIDE SEQUENCE [LARGE SCALE GENOMIC DNA]</scope>
    <source>
        <strain evidence="2 3">DSM 12251</strain>
    </source>
</reference>
<accession>A0A7W8DT59</accession>
<gene>
    <name evidence="2" type="ORF">HNQ64_004839</name>
</gene>
<comment type="caution">
    <text evidence="2">The sequence shown here is derived from an EMBL/GenBank/DDBJ whole genome shotgun (WGS) entry which is preliminary data.</text>
</comment>
<name>A0A7W8DT59_9BACT</name>
<keyword evidence="1" id="KW-0472">Membrane</keyword>
<keyword evidence="1" id="KW-1133">Transmembrane helix</keyword>
<proteinExistence type="predicted"/>
<dbReference type="AlphaFoldDB" id="A0A7W8DT59"/>
<keyword evidence="1" id="KW-0812">Transmembrane</keyword>
<evidence type="ECO:0000313" key="2">
    <source>
        <dbReference type="EMBL" id="MBB5040551.1"/>
    </source>
</evidence>
<feature type="transmembrane region" description="Helical" evidence="1">
    <location>
        <begin position="69"/>
        <end position="87"/>
    </location>
</feature>
<sequence length="245" mass="26984">MIATDQARERYKTLEVKLVNAMTASQLLALQKVCEDAALQIKSGNRILFYRIGLACLVGWLLSACFNSLAPLLALLIGLGGSVYYMIKSPGEVYSVVFQNSSGDEFSVHDWVMKPDNPALLMRWNQSVEDASDIKTKAVILSDRQRSALEAGDPGIVAYLMRQSLLIVGCFVATGMAVTASKENTWILLAAGALGCWLQLEVRLNEIFKKPQVIDPNETSATKIYQKLLEALDAGGVPEMRRRVR</sequence>
<evidence type="ECO:0000256" key="1">
    <source>
        <dbReference type="SAM" id="Phobius"/>
    </source>
</evidence>
<dbReference type="EMBL" id="JACHIF010000015">
    <property type="protein sequence ID" value="MBB5040551.1"/>
    <property type="molecule type" value="Genomic_DNA"/>
</dbReference>
<feature type="transmembrane region" description="Helical" evidence="1">
    <location>
        <begin position="47"/>
        <end position="63"/>
    </location>
</feature>